<dbReference type="EMBL" id="KQ990609">
    <property type="protein sequence ID" value="KZV52865.1"/>
    <property type="molecule type" value="Genomic_DNA"/>
</dbReference>
<protein>
    <submittedName>
        <fullName evidence="2">Uncharacterized protein</fullName>
    </submittedName>
</protein>
<keyword evidence="3" id="KW-1185">Reference proteome</keyword>
<evidence type="ECO:0000256" key="1">
    <source>
        <dbReference type="SAM" id="MobiDB-lite"/>
    </source>
</evidence>
<gene>
    <name evidence="2" type="ORF">F511_34091</name>
</gene>
<feature type="region of interest" description="Disordered" evidence="1">
    <location>
        <begin position="294"/>
        <end position="425"/>
    </location>
</feature>
<accession>A0A2Z7D0W4</accession>
<dbReference type="OrthoDB" id="914281at2759"/>
<proteinExistence type="predicted"/>
<reference evidence="2 3" key="1">
    <citation type="journal article" date="2015" name="Proc. Natl. Acad. Sci. U.S.A.">
        <title>The resurrection genome of Boea hygrometrica: A blueprint for survival of dehydration.</title>
        <authorList>
            <person name="Xiao L."/>
            <person name="Yang G."/>
            <person name="Zhang L."/>
            <person name="Yang X."/>
            <person name="Zhao S."/>
            <person name="Ji Z."/>
            <person name="Zhou Q."/>
            <person name="Hu M."/>
            <person name="Wang Y."/>
            <person name="Chen M."/>
            <person name="Xu Y."/>
            <person name="Jin H."/>
            <person name="Xiao X."/>
            <person name="Hu G."/>
            <person name="Bao F."/>
            <person name="Hu Y."/>
            <person name="Wan P."/>
            <person name="Li L."/>
            <person name="Deng X."/>
            <person name="Kuang T."/>
            <person name="Xiang C."/>
            <person name="Zhu J.K."/>
            <person name="Oliver M.J."/>
            <person name="He Y."/>
        </authorList>
    </citation>
    <scope>NUCLEOTIDE SEQUENCE [LARGE SCALE GENOMIC DNA]</scope>
    <source>
        <strain evidence="3">cv. XS01</strain>
    </source>
</reference>
<dbReference type="PANTHER" id="PTHR31099:SF28">
    <property type="entry name" value="F5J5.12"/>
    <property type="match status" value="1"/>
</dbReference>
<name>A0A2Z7D0W4_9LAMI</name>
<evidence type="ECO:0000313" key="3">
    <source>
        <dbReference type="Proteomes" id="UP000250235"/>
    </source>
</evidence>
<dbReference type="AlphaFoldDB" id="A0A2Z7D0W4"/>
<dbReference type="PANTHER" id="PTHR31099">
    <property type="entry name" value="OS06G0165300 PROTEIN"/>
    <property type="match status" value="1"/>
</dbReference>
<sequence>MSSMDDRVVVEFVQSLGSPSSSGAVDTSNPPVKASRRKLLARINAEEAILSAEGSPWYEVKASLLQESDKALIRDLSGMSDQYEILIPLPKDRDHLPPEGYHTFYINQLEMGLRFPVPGFIQNLCDHLKVSPSQLTPNSYSSLLALGVLLKFYQAPLSLHLICKLTQIRQQDVGKFFICLKPVFGFIKGNPSSHKGWMSRCFFLRRNVREGIAWYCDMSWSEKPTKRILPPPAQECDPTPFLKVACAKCFNAHDLVRDDLLCHFGFSRKGVVVEGDLADRIMKSYLLEAYKKQEAEASRGSNPPPEERAKPTPEEPANPFPEESANPPPAERTKEKRRKSSLGAYKKQEAEASRGSNPPPEERAKPTPEEPANPFPEESANPPPAERTKEKRRKSSLGGDKHSKKKKTSSSVGFDKEAGTSQLEQSSLEVSSFIAQPVISTTVAFFRNFVPELDLPVVNLASDKAITEALASNFLQFGGGELYRRVSKARETARSSRRSLDEFMVEHNKLMKEIEDVREDSDAEKKSLEQKLAASEASVTRLQEEIK</sequence>
<feature type="region of interest" description="Disordered" evidence="1">
    <location>
        <begin position="514"/>
        <end position="547"/>
    </location>
</feature>
<dbReference type="Proteomes" id="UP000250235">
    <property type="component" value="Unassembled WGS sequence"/>
</dbReference>
<organism evidence="2 3">
    <name type="scientific">Dorcoceras hygrometricum</name>
    <dbReference type="NCBI Taxonomy" id="472368"/>
    <lineage>
        <taxon>Eukaryota</taxon>
        <taxon>Viridiplantae</taxon>
        <taxon>Streptophyta</taxon>
        <taxon>Embryophyta</taxon>
        <taxon>Tracheophyta</taxon>
        <taxon>Spermatophyta</taxon>
        <taxon>Magnoliopsida</taxon>
        <taxon>eudicotyledons</taxon>
        <taxon>Gunneridae</taxon>
        <taxon>Pentapetalae</taxon>
        <taxon>asterids</taxon>
        <taxon>lamiids</taxon>
        <taxon>Lamiales</taxon>
        <taxon>Gesneriaceae</taxon>
        <taxon>Didymocarpoideae</taxon>
        <taxon>Trichosporeae</taxon>
        <taxon>Loxocarpinae</taxon>
        <taxon>Dorcoceras</taxon>
    </lineage>
</organism>
<evidence type="ECO:0000313" key="2">
    <source>
        <dbReference type="EMBL" id="KZV52865.1"/>
    </source>
</evidence>